<proteinExistence type="inferred from homology"/>
<evidence type="ECO:0000256" key="8">
    <source>
        <dbReference type="ARBA" id="ARBA00022679"/>
    </source>
</evidence>
<evidence type="ECO:0000256" key="14">
    <source>
        <dbReference type="PROSITE-ProRule" id="PRU00235"/>
    </source>
</evidence>
<feature type="compositionally biased region" description="Low complexity" evidence="16">
    <location>
        <begin position="1302"/>
        <end position="1312"/>
    </location>
</feature>
<dbReference type="InterPro" id="IPR009091">
    <property type="entry name" value="RCC1/BLIP-II"/>
</dbReference>
<protein>
    <recommendedName>
        <fullName evidence="4">non-specific serine/threonine protein kinase</fullName>
        <ecNumber evidence="4">2.7.11.1</ecNumber>
    </recommendedName>
</protein>
<gene>
    <name evidence="19" type="primary">LOC106169506</name>
</gene>
<dbReference type="InterPro" id="IPR051997">
    <property type="entry name" value="STK_NEK"/>
</dbReference>
<dbReference type="OrthoDB" id="248923at2759"/>
<dbReference type="Pfam" id="PF00415">
    <property type="entry name" value="RCC1"/>
    <property type="match status" value="3"/>
</dbReference>
<evidence type="ECO:0000256" key="1">
    <source>
        <dbReference type="ARBA" id="ARBA00001946"/>
    </source>
</evidence>
<dbReference type="GO" id="GO:0004674">
    <property type="term" value="F:protein serine/threonine kinase activity"/>
    <property type="evidence" value="ECO:0007669"/>
    <property type="project" value="UniProtKB-KW"/>
</dbReference>
<feature type="repeat" description="RCC1" evidence="14">
    <location>
        <begin position="896"/>
        <end position="947"/>
    </location>
</feature>
<dbReference type="GeneID" id="106169506"/>
<keyword evidence="10 15" id="KW-0547">Nucleotide-binding</keyword>
<dbReference type="InterPro" id="IPR011009">
    <property type="entry name" value="Kinase-like_dom_sf"/>
</dbReference>
<dbReference type="InterPro" id="IPR000719">
    <property type="entry name" value="Prot_kinase_dom"/>
</dbReference>
<dbReference type="CDD" id="cd12148">
    <property type="entry name" value="fungal_TF_MHR"/>
    <property type="match status" value="1"/>
</dbReference>
<dbReference type="GO" id="GO:0046872">
    <property type="term" value="F:metal ion binding"/>
    <property type="evidence" value="ECO:0007669"/>
    <property type="project" value="UniProtKB-KW"/>
</dbReference>
<dbReference type="Gene3D" id="3.30.200.20">
    <property type="entry name" value="Phosphorylase Kinase, domain 1"/>
    <property type="match status" value="1"/>
</dbReference>
<feature type="region of interest" description="Disordered" evidence="16">
    <location>
        <begin position="1226"/>
        <end position="1407"/>
    </location>
</feature>
<evidence type="ECO:0000256" key="11">
    <source>
        <dbReference type="ARBA" id="ARBA00022777"/>
    </source>
</evidence>
<dbReference type="RefSeq" id="XP_023931990.1">
    <property type="nucleotide sequence ID" value="XM_024076222.1"/>
</dbReference>
<keyword evidence="12 15" id="KW-0067">ATP-binding</keyword>
<keyword evidence="13" id="KW-0460">Magnesium</keyword>
<dbReference type="InterPro" id="IPR017441">
    <property type="entry name" value="Protein_kinase_ATP_BS"/>
</dbReference>
<evidence type="ECO:0000256" key="15">
    <source>
        <dbReference type="PROSITE-ProRule" id="PRU10141"/>
    </source>
</evidence>
<dbReference type="InterPro" id="IPR000408">
    <property type="entry name" value="Reg_chr_condens"/>
</dbReference>
<dbReference type="PRINTS" id="PR00633">
    <property type="entry name" value="RCCNDNSATION"/>
</dbReference>
<feature type="repeat" description="RCC1" evidence="14">
    <location>
        <begin position="828"/>
        <end position="895"/>
    </location>
</feature>
<keyword evidence="7" id="KW-0597">Phosphoprotein</keyword>
<feature type="compositionally biased region" description="Basic and acidic residues" evidence="16">
    <location>
        <begin position="1282"/>
        <end position="1295"/>
    </location>
</feature>
<comment type="subcellular location">
    <subcellularLocation>
        <location evidence="2">Cytoplasm</location>
    </subcellularLocation>
</comment>
<feature type="region of interest" description="Disordered" evidence="16">
    <location>
        <begin position="961"/>
        <end position="1116"/>
    </location>
</feature>
<reference evidence="19" key="1">
    <citation type="submission" date="2025-08" db="UniProtKB">
        <authorList>
            <consortium name="RefSeq"/>
        </authorList>
    </citation>
    <scope>IDENTIFICATION</scope>
    <source>
        <tissue evidence="19">Gonads</tissue>
    </source>
</reference>
<dbReference type="InterPro" id="IPR008271">
    <property type="entry name" value="Ser/Thr_kinase_AS"/>
</dbReference>
<feature type="compositionally biased region" description="Basic residues" evidence="16">
    <location>
        <begin position="1377"/>
        <end position="1387"/>
    </location>
</feature>
<dbReference type="SUPFAM" id="SSF56112">
    <property type="entry name" value="Protein kinase-like (PK-like)"/>
    <property type="match status" value="1"/>
</dbReference>
<dbReference type="PROSITE" id="PS50012">
    <property type="entry name" value="RCC1_3"/>
    <property type="match status" value="3"/>
</dbReference>
<feature type="binding site" evidence="15">
    <location>
        <position position="198"/>
    </location>
    <ligand>
        <name>ATP</name>
        <dbReference type="ChEBI" id="CHEBI:30616"/>
    </ligand>
</feature>
<sequence>MQSALLPNVTIVQYKYENSTLDSILGLVAQSLGSKKVESIALIMHSTGRCIHLCGVEEKLVTKENILEHASIREFFTTLSTNHLDKSWVNSRLDFLGCNTAQNVDGGIIANIIEDLVGVPVGISKDISGNDIPMERIAVDSETPVSCVGELYFRLDKLKKWGQQSLSGFEKIRTVGKGAYGTAVLYRKKDDDSLVILKEINMHDLNASERQLALNEVKVLAMLDHPNIISYYDSFEEDGTLMIEMEYADGGTLAQFLSSQEKPLEEKEILGMFQQMVAAIRHIHEHNILHRDLKTANVFLTKEGVVKMGDFGISKMMTTAAKANTVLGTPYYISPEMCEGKAYNDKSDIWALGCILYEMACLQKTFEGSNLPALVNKIMKGQFAPVKGNYSPEFKAVIRDMLEKEPQYRPSAYELMYKKIPPLMERFLDPVTDIEDDLTTSTESSTMKLRKKTSYSLDNRSVLYYLETWDMKLHPVDLPAKVRIREIAVGADHVIVVTNERVVYTWGEGGKGQLGHGDQESLTKPEMVEALKGKSITRACCGDCFSVFASDNGIIMTCGDGSNGCLGHGDWYSNSRPRLIEALLRYSLHIIEALLRHGLHILQVLLKYILHILQALRGSPQIQFTHYRDSPQIQFTHYRDSPQVLLRYILHIIEALLRYILHIIEALLKYSLHIIEALLRYGLHILQVLLKYILHILQALRYSLHILQALGYSLHILQALLRFILHILQESHRCSLIQVFLRHSLHIMEALFRYSLHILQVLLRYISHILQFLLRYSLHIIEALLRYSLHIIETLLSAQPMQVKITEPMMVREVFCGVDGTMLLTDVGSVLAFGNNEYNKLGLNNRQGFLMAMKNIFAKTEVEEVKAPTIVRALTNHRVINASLGPKHSAVLVEPGHVYTFGKNAEGQLGTGNTKLQNAPIKVKAMDGKVVSRARCGDMYTAVSTSDNEFYFWGTRFKTPPTAMDDTQRSTNSINDITDTKTSESGNASRPNSSKPSHSRQPSMSSMKSLNSSNEIAQEKLSLTSRGGSAGSTAVESTVVPPFSDRQLSNDSVVSQSQDLLNTSHDSGTSTSRGFRPISSTPRRLNSAGTNSGSGTARDKTREKEQEKEKELNKDETDLVLQPTHLLMLNVTSDGASADTVLLSNFCCHGENLFVQVETTAPPPKKKMKKKKSFRKRISTNTLEVPEKIYSRDTVDEYSSETSEMDTYGTIPAWIKNELALSEMDIKDGNEPDDTTDQSDEDIPGKMLDSSRSSIQVNKDLKPDKKKSVDKSGTGGKKNGGKLKESVIFKDDHRPHALQVRGSSSGVESGVEFTPVDPMSSSSSSDNLQGAISAAKTPKASDPTPVSRAQLAAQQPRKASLSPYKTRVGSTQIAKSVRSRAVGKGRGKGAESGRDAPPSPRGFLSEVTYKRREENLTTELERLKDEKRRTEERLREMEDKYKLEQAILKQQAEKAAKEREQSLQSEIKLLRSELSKQSDKMQANYDIVMSLQQQLVQVQADQVKMNSRDSSPGRARSAQSRRSQSGQKESKICVLQ</sequence>
<dbReference type="Proteomes" id="UP000085678">
    <property type="component" value="Unplaced"/>
</dbReference>
<evidence type="ECO:0000256" key="3">
    <source>
        <dbReference type="ARBA" id="ARBA00010886"/>
    </source>
</evidence>
<dbReference type="SMART" id="SM00220">
    <property type="entry name" value="S_TKc"/>
    <property type="match status" value="1"/>
</dbReference>
<dbReference type="PROSITE" id="PS00108">
    <property type="entry name" value="PROTEIN_KINASE_ST"/>
    <property type="match status" value="1"/>
</dbReference>
<feature type="compositionally biased region" description="Basic and acidic residues" evidence="16">
    <location>
        <begin position="1259"/>
        <end position="1270"/>
    </location>
</feature>
<evidence type="ECO:0000256" key="4">
    <source>
        <dbReference type="ARBA" id="ARBA00012513"/>
    </source>
</evidence>
<feature type="region of interest" description="Disordered" evidence="16">
    <location>
        <begin position="1499"/>
        <end position="1536"/>
    </location>
</feature>
<dbReference type="InParanoid" id="A0A2R2MP33"/>
<accession>A0A2R2MP33</accession>
<evidence type="ECO:0000256" key="9">
    <source>
        <dbReference type="ARBA" id="ARBA00022723"/>
    </source>
</evidence>
<evidence type="ECO:0000259" key="17">
    <source>
        <dbReference type="PROSITE" id="PS50011"/>
    </source>
</evidence>
<evidence type="ECO:0000313" key="19">
    <source>
        <dbReference type="RefSeq" id="XP_023931990.1"/>
    </source>
</evidence>
<dbReference type="PANTHER" id="PTHR44535:SF5">
    <property type="entry name" value="PROTEIN KINASE DOMAIN-CONTAINING PROTEIN"/>
    <property type="match status" value="1"/>
</dbReference>
<keyword evidence="18" id="KW-1185">Reference proteome</keyword>
<dbReference type="KEGG" id="lak:106169506"/>
<dbReference type="Pfam" id="PF00069">
    <property type="entry name" value="Pkinase"/>
    <property type="match status" value="1"/>
</dbReference>
<keyword evidence="9" id="KW-0479">Metal-binding</keyword>
<feature type="compositionally biased region" description="Polar residues" evidence="16">
    <location>
        <begin position="1021"/>
        <end position="1036"/>
    </location>
</feature>
<feature type="compositionally biased region" description="Basic and acidic residues" evidence="16">
    <location>
        <begin position="1097"/>
        <end position="1116"/>
    </location>
</feature>
<dbReference type="CDD" id="cd08215">
    <property type="entry name" value="STKc_Nek"/>
    <property type="match status" value="1"/>
</dbReference>
<evidence type="ECO:0000256" key="10">
    <source>
        <dbReference type="ARBA" id="ARBA00022741"/>
    </source>
</evidence>
<comment type="cofactor">
    <cofactor evidence="1">
        <name>Mg(2+)</name>
        <dbReference type="ChEBI" id="CHEBI:18420"/>
    </cofactor>
</comment>
<dbReference type="PROSITE" id="PS50011">
    <property type="entry name" value="PROTEIN_KINASE_DOM"/>
    <property type="match status" value="1"/>
</dbReference>
<dbReference type="Gene3D" id="2.130.10.30">
    <property type="entry name" value="Regulator of chromosome condensation 1/beta-lactamase-inhibitor protein II"/>
    <property type="match status" value="2"/>
</dbReference>
<keyword evidence="5" id="KW-0963">Cytoplasm</keyword>
<keyword evidence="6" id="KW-0723">Serine/threonine-protein kinase</keyword>
<dbReference type="SUPFAM" id="SSF50985">
    <property type="entry name" value="RCC1/BLIP-II"/>
    <property type="match status" value="2"/>
</dbReference>
<feature type="compositionally biased region" description="Low complexity" evidence="16">
    <location>
        <begin position="1510"/>
        <end position="1527"/>
    </location>
</feature>
<feature type="compositionally biased region" description="Polar residues" evidence="16">
    <location>
        <begin position="983"/>
        <end position="1002"/>
    </location>
</feature>
<feature type="compositionally biased region" description="Acidic residues" evidence="16">
    <location>
        <begin position="1231"/>
        <end position="1242"/>
    </location>
</feature>
<dbReference type="GO" id="GO:0005524">
    <property type="term" value="F:ATP binding"/>
    <property type="evidence" value="ECO:0007669"/>
    <property type="project" value="UniProtKB-UniRule"/>
</dbReference>
<keyword evidence="8" id="KW-0808">Transferase</keyword>
<dbReference type="FunFam" id="1.10.510.10:FF:000262">
    <property type="entry name" value="Serine/threonine-protein kinase Nek8"/>
    <property type="match status" value="1"/>
</dbReference>
<feature type="domain" description="Protein kinase" evidence="17">
    <location>
        <begin position="169"/>
        <end position="428"/>
    </location>
</feature>
<evidence type="ECO:0000256" key="6">
    <source>
        <dbReference type="ARBA" id="ARBA00022527"/>
    </source>
</evidence>
<evidence type="ECO:0000256" key="5">
    <source>
        <dbReference type="ARBA" id="ARBA00022490"/>
    </source>
</evidence>
<dbReference type="Gene3D" id="1.10.510.10">
    <property type="entry name" value="Transferase(Phosphotransferase) domain 1"/>
    <property type="match status" value="1"/>
</dbReference>
<feature type="compositionally biased region" description="Polar residues" evidence="16">
    <location>
        <begin position="1046"/>
        <end position="1095"/>
    </location>
</feature>
<evidence type="ECO:0000313" key="18">
    <source>
        <dbReference type="Proteomes" id="UP000085678"/>
    </source>
</evidence>
<evidence type="ECO:0000256" key="16">
    <source>
        <dbReference type="SAM" id="MobiDB-lite"/>
    </source>
</evidence>
<evidence type="ECO:0000256" key="12">
    <source>
        <dbReference type="ARBA" id="ARBA00022840"/>
    </source>
</evidence>
<comment type="similarity">
    <text evidence="3">Belongs to the protein kinase superfamily. NEK Ser/Thr protein kinase family. NIMA subfamily.</text>
</comment>
<dbReference type="EC" id="2.7.11.1" evidence="4"/>
<feature type="compositionally biased region" description="Low complexity" evidence="16">
    <location>
        <begin position="1003"/>
        <end position="1014"/>
    </location>
</feature>
<dbReference type="PANTHER" id="PTHR44535">
    <property type="entry name" value="PROTEIN CBG16200"/>
    <property type="match status" value="1"/>
</dbReference>
<dbReference type="GO" id="GO:0005737">
    <property type="term" value="C:cytoplasm"/>
    <property type="evidence" value="ECO:0007669"/>
    <property type="project" value="UniProtKB-SubCell"/>
</dbReference>
<evidence type="ECO:0000256" key="13">
    <source>
        <dbReference type="ARBA" id="ARBA00022842"/>
    </source>
</evidence>
<keyword evidence="11" id="KW-0418">Kinase</keyword>
<feature type="repeat" description="RCC1" evidence="14">
    <location>
        <begin position="501"/>
        <end position="552"/>
    </location>
</feature>
<evidence type="ECO:0000256" key="7">
    <source>
        <dbReference type="ARBA" id="ARBA00022553"/>
    </source>
</evidence>
<name>A0A2R2MP33_LINAN</name>
<dbReference type="FunCoup" id="A0A2R2MP33">
    <property type="interactions" value="37"/>
</dbReference>
<dbReference type="FunFam" id="3.30.200.20:FF:000097">
    <property type="entry name" value="Probable serine/threonine-protein kinase nek1"/>
    <property type="match status" value="1"/>
</dbReference>
<dbReference type="PROSITE" id="PS00107">
    <property type="entry name" value="PROTEIN_KINASE_ATP"/>
    <property type="match status" value="1"/>
</dbReference>
<evidence type="ECO:0000256" key="2">
    <source>
        <dbReference type="ARBA" id="ARBA00004496"/>
    </source>
</evidence>
<organism evidence="18 19">
    <name type="scientific">Lingula anatina</name>
    <name type="common">Brachiopod</name>
    <name type="synonym">Lingula unguis</name>
    <dbReference type="NCBI Taxonomy" id="7574"/>
    <lineage>
        <taxon>Eukaryota</taxon>
        <taxon>Metazoa</taxon>
        <taxon>Spiralia</taxon>
        <taxon>Lophotrochozoa</taxon>
        <taxon>Brachiopoda</taxon>
        <taxon>Linguliformea</taxon>
        <taxon>Lingulata</taxon>
        <taxon>Lingulida</taxon>
        <taxon>Linguloidea</taxon>
        <taxon>Lingulidae</taxon>
        <taxon>Lingula</taxon>
    </lineage>
</organism>